<dbReference type="Pfam" id="PF12697">
    <property type="entry name" value="Abhydrolase_6"/>
    <property type="match status" value="1"/>
</dbReference>
<dbReference type="AlphaFoldDB" id="A0A538U2N5"/>
<dbReference type="InterPro" id="IPR029058">
    <property type="entry name" value="AB_hydrolase_fold"/>
</dbReference>
<comment type="caution">
    <text evidence="4">The sequence shown here is derived from an EMBL/GenBank/DDBJ whole genome shotgun (WGS) entry which is preliminary data.</text>
</comment>
<dbReference type="GO" id="GO:0052689">
    <property type="term" value="F:carboxylic ester hydrolase activity"/>
    <property type="evidence" value="ECO:0007669"/>
    <property type="project" value="TreeGrafter"/>
</dbReference>
<dbReference type="InterPro" id="IPR053145">
    <property type="entry name" value="AB_hydrolase_Est10"/>
</dbReference>
<dbReference type="Proteomes" id="UP000319836">
    <property type="component" value="Unassembled WGS sequence"/>
</dbReference>
<dbReference type="PANTHER" id="PTHR43265">
    <property type="entry name" value="ESTERASE ESTD"/>
    <property type="match status" value="1"/>
</dbReference>
<evidence type="ECO:0000313" key="4">
    <source>
        <dbReference type="EMBL" id="TMQ70138.1"/>
    </source>
</evidence>
<accession>A0A538U2N5</accession>
<dbReference type="EMBL" id="VBPA01000231">
    <property type="protein sequence ID" value="TMQ70138.1"/>
    <property type="molecule type" value="Genomic_DNA"/>
</dbReference>
<name>A0A538U2N5_UNCEI</name>
<protein>
    <submittedName>
        <fullName evidence="4">Alpha/beta fold hydrolase</fullName>
    </submittedName>
</protein>
<evidence type="ECO:0000259" key="3">
    <source>
        <dbReference type="Pfam" id="PF12697"/>
    </source>
</evidence>
<dbReference type="InterPro" id="IPR002471">
    <property type="entry name" value="Pept_S9_AS"/>
</dbReference>
<evidence type="ECO:0000313" key="5">
    <source>
        <dbReference type="Proteomes" id="UP000319836"/>
    </source>
</evidence>
<feature type="signal peptide" evidence="2">
    <location>
        <begin position="1"/>
        <end position="19"/>
    </location>
</feature>
<keyword evidence="2" id="KW-0732">Signal</keyword>
<sequence length="421" mass="46023">MRALLGLGLAILGVGTGAAAEMRPEVGNYRLAVDHVIAVANWEVDPASPHVLLFTDFRTGRIGVLREAGKDEWVLPTRLMSEDEEARLRFARRAGRIVSLVVTEPGQPSRRAERIALRSHEVSFGRGASALRGTLWFPPGDGPFPAIVVVPAGAVGRAAAAPFVHFFLSEGFAVLAYDRRAERAPFPTYADDAADAVEMLRRRPEIDPRCVGLWGHSQGGWLALIAAARSKTAAFVIDHSGMMVPAWRQELDRLEAEALADSVPIETVHEAVGFETRLMRVAASGEGWAQIAAELDVKPARAWRALVIRPASLAELQEVWRDDFSFDPRPFVAGLRRPVLALFGGLDRSTPIESASQLVRSVGPAGTVEVDFFPTADHAFLDASTGGNAEIPQLRRFAPAMFDTLRRWLKRRRPSGTPRPR</sequence>
<evidence type="ECO:0000256" key="2">
    <source>
        <dbReference type="SAM" id="SignalP"/>
    </source>
</evidence>
<evidence type="ECO:0000256" key="1">
    <source>
        <dbReference type="ARBA" id="ARBA00022801"/>
    </source>
</evidence>
<feature type="domain" description="AB hydrolase-1" evidence="3">
    <location>
        <begin position="161"/>
        <end position="382"/>
    </location>
</feature>
<dbReference type="Gene3D" id="3.40.50.1820">
    <property type="entry name" value="alpha/beta hydrolase"/>
    <property type="match status" value="1"/>
</dbReference>
<dbReference type="SUPFAM" id="SSF53474">
    <property type="entry name" value="alpha/beta-Hydrolases"/>
    <property type="match status" value="1"/>
</dbReference>
<dbReference type="PROSITE" id="PS00708">
    <property type="entry name" value="PRO_ENDOPEP_SER"/>
    <property type="match status" value="1"/>
</dbReference>
<proteinExistence type="predicted"/>
<gene>
    <name evidence="4" type="ORF">E6K80_09465</name>
</gene>
<reference evidence="4 5" key="1">
    <citation type="journal article" date="2019" name="Nat. Microbiol.">
        <title>Mediterranean grassland soil C-N compound turnover is dependent on rainfall and depth, and is mediated by genomically divergent microorganisms.</title>
        <authorList>
            <person name="Diamond S."/>
            <person name="Andeer P.F."/>
            <person name="Li Z."/>
            <person name="Crits-Christoph A."/>
            <person name="Burstein D."/>
            <person name="Anantharaman K."/>
            <person name="Lane K.R."/>
            <person name="Thomas B.C."/>
            <person name="Pan C."/>
            <person name="Northen T.R."/>
            <person name="Banfield J.F."/>
        </authorList>
    </citation>
    <scope>NUCLEOTIDE SEQUENCE [LARGE SCALE GENOMIC DNA]</scope>
    <source>
        <strain evidence="4">WS_10</strain>
    </source>
</reference>
<dbReference type="GO" id="GO:0004252">
    <property type="term" value="F:serine-type endopeptidase activity"/>
    <property type="evidence" value="ECO:0007669"/>
    <property type="project" value="InterPro"/>
</dbReference>
<dbReference type="InterPro" id="IPR000073">
    <property type="entry name" value="AB_hydrolase_1"/>
</dbReference>
<dbReference type="GO" id="GO:0006508">
    <property type="term" value="P:proteolysis"/>
    <property type="evidence" value="ECO:0007669"/>
    <property type="project" value="InterPro"/>
</dbReference>
<feature type="chain" id="PRO_5021956919" evidence="2">
    <location>
        <begin position="20"/>
        <end position="421"/>
    </location>
</feature>
<keyword evidence="1 4" id="KW-0378">Hydrolase</keyword>
<organism evidence="4 5">
    <name type="scientific">Eiseniibacteriota bacterium</name>
    <dbReference type="NCBI Taxonomy" id="2212470"/>
    <lineage>
        <taxon>Bacteria</taxon>
        <taxon>Candidatus Eiseniibacteriota</taxon>
    </lineage>
</organism>
<dbReference type="PANTHER" id="PTHR43265:SF1">
    <property type="entry name" value="ESTERASE ESTD"/>
    <property type="match status" value="1"/>
</dbReference>